<evidence type="ECO:0000259" key="1">
    <source>
        <dbReference type="Pfam" id="PF04448"/>
    </source>
</evidence>
<sequence>MEWRPIKTAPKDGTWVLLKGGNTQESCSYEKIDGDDRPVVAKFMTDYWDGYWTYAYWDSGWSSTYDNPTHWMPLPK</sequence>
<dbReference type="EMBL" id="LR796787">
    <property type="protein sequence ID" value="CAB4166198.1"/>
    <property type="molecule type" value="Genomic_DNA"/>
</dbReference>
<reference evidence="2" key="1">
    <citation type="submission" date="2020-04" db="EMBL/GenBank/DDBJ databases">
        <authorList>
            <person name="Chiriac C."/>
            <person name="Salcher M."/>
            <person name="Ghai R."/>
            <person name="Kavagutti S V."/>
        </authorList>
    </citation>
    <scope>NUCLEOTIDE SEQUENCE</scope>
</reference>
<organism evidence="2">
    <name type="scientific">uncultured Caudovirales phage</name>
    <dbReference type="NCBI Taxonomy" id="2100421"/>
    <lineage>
        <taxon>Viruses</taxon>
        <taxon>Duplodnaviria</taxon>
        <taxon>Heunggongvirae</taxon>
        <taxon>Uroviricota</taxon>
        <taxon>Caudoviricetes</taxon>
        <taxon>Peduoviridae</taxon>
        <taxon>Maltschvirus</taxon>
        <taxon>Maltschvirus maltsch</taxon>
    </lineage>
</organism>
<evidence type="ECO:0000313" key="2">
    <source>
        <dbReference type="EMBL" id="CAB4166198.1"/>
    </source>
</evidence>
<name>A0A6J5PAH1_9CAUD</name>
<gene>
    <name evidence="2" type="ORF">UFOVP835_21</name>
</gene>
<dbReference type="InterPro" id="IPR007539">
    <property type="entry name" value="DUF551"/>
</dbReference>
<accession>A0A6J5PAH1</accession>
<dbReference type="Pfam" id="PF04448">
    <property type="entry name" value="DUF551"/>
    <property type="match status" value="1"/>
</dbReference>
<protein>
    <recommendedName>
        <fullName evidence="1">DUF551 domain-containing protein</fullName>
    </recommendedName>
</protein>
<proteinExistence type="predicted"/>
<feature type="domain" description="DUF551" evidence="1">
    <location>
        <begin position="37"/>
        <end position="76"/>
    </location>
</feature>